<evidence type="ECO:0008006" key="3">
    <source>
        <dbReference type="Google" id="ProtNLM"/>
    </source>
</evidence>
<dbReference type="Proteomes" id="UP000034471">
    <property type="component" value="Unassembled WGS sequence"/>
</dbReference>
<name>A0A0G0JIE8_9BACT</name>
<protein>
    <recommendedName>
        <fullName evidence="3">Transcriptional regulator</fullName>
    </recommendedName>
</protein>
<reference evidence="1 2" key="1">
    <citation type="journal article" date="2015" name="Nature">
        <title>rRNA introns, odd ribosomes, and small enigmatic genomes across a large radiation of phyla.</title>
        <authorList>
            <person name="Brown C.T."/>
            <person name="Hug L.A."/>
            <person name="Thomas B.C."/>
            <person name="Sharon I."/>
            <person name="Castelle C.J."/>
            <person name="Singh A."/>
            <person name="Wilkins M.J."/>
            <person name="Williams K.H."/>
            <person name="Banfield J.F."/>
        </authorList>
    </citation>
    <scope>NUCLEOTIDE SEQUENCE [LARGE SCALE GENOMIC DNA]</scope>
</reference>
<comment type="caution">
    <text evidence="1">The sequence shown here is derived from an EMBL/GenBank/DDBJ whole genome shotgun (WGS) entry which is preliminary data.</text>
</comment>
<gene>
    <name evidence="1" type="ORF">US54_C0063G0002</name>
</gene>
<organism evidence="1 2">
    <name type="scientific">Candidatus Roizmanbacteria bacterium GW2011_GWA2_37_7</name>
    <dbReference type="NCBI Taxonomy" id="1618481"/>
    <lineage>
        <taxon>Bacteria</taxon>
        <taxon>Candidatus Roizmaniibacteriota</taxon>
    </lineage>
</organism>
<evidence type="ECO:0000313" key="2">
    <source>
        <dbReference type="Proteomes" id="UP000034471"/>
    </source>
</evidence>
<sequence length="210" mass="24918">MNILELQVTNIVTFGSKITMNILLELYKKNSTVFTFREISMLFPDISYPNLRRRLNYYHAKGNLIKLRRGIYAKENYNPLEFSGKIFTPSYISLESVLFNEGIIFQPPQAISVVSYLTRRVKSKNIAIQFRKIKKEILFNREGLEEKDGYFIADRERAFLDTVFLYKDFYFDNLRPLNWDKINQLSHIYQSASLEKRTAIILNNFKNEIR</sequence>
<dbReference type="EMBL" id="LBTJ01000063">
    <property type="protein sequence ID" value="KKQ36569.1"/>
    <property type="molecule type" value="Genomic_DNA"/>
</dbReference>
<dbReference type="STRING" id="1618481.US54_C0063G0002"/>
<accession>A0A0G0JIE8</accession>
<proteinExistence type="predicted"/>
<dbReference type="AlphaFoldDB" id="A0A0G0JIE8"/>
<evidence type="ECO:0000313" key="1">
    <source>
        <dbReference type="EMBL" id="KKQ36569.1"/>
    </source>
</evidence>